<comment type="function">
    <text evidence="6">Functions as component of the Arp2/3 complex which is involved in regulation of actin polymerization and together with an activating nucleation-promoting factor (NPF) mediates the formation of branched actin networks.</text>
</comment>
<dbReference type="InParanoid" id="A0A6P6YE54"/>
<proteinExistence type="inferred from homology"/>
<dbReference type="SUPFAM" id="SSF69060">
    <property type="entry name" value="Arp2/3 complex 21 kDa subunit ARPC3"/>
    <property type="match status" value="1"/>
</dbReference>
<comment type="similarity">
    <text evidence="2 6">Belongs to the ARPC3 family.</text>
</comment>
<dbReference type="InterPro" id="IPR036753">
    <property type="entry name" value="ARPC3_sf"/>
</dbReference>
<gene>
    <name evidence="8" type="primary">LOC113796929</name>
</gene>
<evidence type="ECO:0000256" key="6">
    <source>
        <dbReference type="PIRNR" id="PIRNR016315"/>
    </source>
</evidence>
<dbReference type="GO" id="GO:0034314">
    <property type="term" value="P:Arp2/3 complex-mediated actin nucleation"/>
    <property type="evidence" value="ECO:0007669"/>
    <property type="project" value="UniProtKB-UniRule"/>
</dbReference>
<dbReference type="OMA" id="QMRQECS"/>
<dbReference type="AlphaFoldDB" id="A0A6P6YE54"/>
<dbReference type="Proteomes" id="UP000515146">
    <property type="component" value="Unplaced"/>
</dbReference>
<keyword evidence="7" id="KW-1185">Reference proteome</keyword>
<accession>A0A6P6YE54</accession>
<dbReference type="OrthoDB" id="6490465at2759"/>
<comment type="subunit">
    <text evidence="6">Component of the Arp2/3 complex.</text>
</comment>
<dbReference type="Gene3D" id="1.10.1760.10">
    <property type="entry name" value="Actin-related protein 2/3 complex subunit 3"/>
    <property type="match status" value="1"/>
</dbReference>
<evidence type="ECO:0000256" key="4">
    <source>
        <dbReference type="ARBA" id="ARBA00023203"/>
    </source>
</evidence>
<dbReference type="PANTHER" id="PTHR12391">
    <property type="entry name" value="ARP2/3 COMPLEX 21 KD SUBUNIT"/>
    <property type="match status" value="1"/>
</dbReference>
<evidence type="ECO:0000313" key="7">
    <source>
        <dbReference type="Proteomes" id="UP000515146"/>
    </source>
</evidence>
<reference evidence="8" key="1">
    <citation type="submission" date="2025-08" db="UniProtKB">
        <authorList>
            <consortium name="RefSeq"/>
        </authorList>
    </citation>
    <scope>IDENTIFICATION</scope>
    <source>
        <strain evidence="8">Airmid</strain>
    </source>
</reference>
<keyword evidence="4 6" id="KW-0009">Actin-binding</keyword>
<evidence type="ECO:0000256" key="2">
    <source>
        <dbReference type="ARBA" id="ARBA00010856"/>
    </source>
</evidence>
<evidence type="ECO:0000256" key="1">
    <source>
        <dbReference type="ARBA" id="ARBA00004245"/>
    </source>
</evidence>
<evidence type="ECO:0000313" key="8">
    <source>
        <dbReference type="RefSeq" id="XP_027203024.1"/>
    </source>
</evidence>
<name>A0A6P6YE54_DERPT</name>
<dbReference type="KEGG" id="dpte:113796929"/>
<dbReference type="InterPro" id="IPR007204">
    <property type="entry name" value="ARPC3"/>
</dbReference>
<comment type="subcellular location">
    <subcellularLocation>
        <location evidence="1 6">Cytoplasm</location>
        <location evidence="1 6">Cytoskeleton</location>
    </subcellularLocation>
</comment>
<dbReference type="Pfam" id="PF04062">
    <property type="entry name" value="P21-Arc"/>
    <property type="match status" value="1"/>
</dbReference>
<organism evidence="7 8">
    <name type="scientific">Dermatophagoides pteronyssinus</name>
    <name type="common">European house dust mite</name>
    <dbReference type="NCBI Taxonomy" id="6956"/>
    <lineage>
        <taxon>Eukaryota</taxon>
        <taxon>Metazoa</taxon>
        <taxon>Ecdysozoa</taxon>
        <taxon>Arthropoda</taxon>
        <taxon>Chelicerata</taxon>
        <taxon>Arachnida</taxon>
        <taxon>Acari</taxon>
        <taxon>Acariformes</taxon>
        <taxon>Sarcoptiformes</taxon>
        <taxon>Astigmata</taxon>
        <taxon>Psoroptidia</taxon>
        <taxon>Analgoidea</taxon>
        <taxon>Pyroglyphidae</taxon>
        <taxon>Dermatophagoidinae</taxon>
        <taxon>Dermatophagoides</taxon>
    </lineage>
</organism>
<dbReference type="GO" id="GO:0003779">
    <property type="term" value="F:actin binding"/>
    <property type="evidence" value="ECO:0007669"/>
    <property type="project" value="UniProtKB-KW"/>
</dbReference>
<keyword evidence="3 6" id="KW-0963">Cytoplasm</keyword>
<evidence type="ECO:0000256" key="5">
    <source>
        <dbReference type="ARBA" id="ARBA00023212"/>
    </source>
</evidence>
<dbReference type="GO" id="GO:0005885">
    <property type="term" value="C:Arp2/3 protein complex"/>
    <property type="evidence" value="ECO:0007669"/>
    <property type="project" value="UniProtKB-UniRule"/>
</dbReference>
<dbReference type="PIRSF" id="PIRSF016315">
    <property type="entry name" value="ARP2/3_P21-Arc"/>
    <property type="match status" value="1"/>
</dbReference>
<evidence type="ECO:0000256" key="3">
    <source>
        <dbReference type="ARBA" id="ARBA00022490"/>
    </source>
</evidence>
<protein>
    <recommendedName>
        <fullName evidence="6">Actin-related protein 2/3 complex subunit 3</fullName>
    </recommendedName>
</protein>
<dbReference type="RefSeq" id="XP_027203024.1">
    <property type="nucleotide sequence ID" value="XM_027347223.1"/>
</dbReference>
<sequence>MPAIYHSGCQSKQKIGNMSLLTFRTKHNGPIKSLNNEHLRQEDPIDLDIIDESFYFFKSNVFFSNFEITCESDRNLIYLTLYIIECLKLISKSTNRRQAQQDLINLSQQKFALPGDPKFPLNNIYLKPKNSVEADEMRNYMMQMRQECSTRLIDLIWPSSSLPPSKWWICFARRKFLNIQLNEVDTY</sequence>
<dbReference type="GO" id="GO:0030833">
    <property type="term" value="P:regulation of actin filament polymerization"/>
    <property type="evidence" value="ECO:0007669"/>
    <property type="project" value="InterPro"/>
</dbReference>
<keyword evidence="5 6" id="KW-0206">Cytoskeleton</keyword>